<keyword evidence="4" id="KW-0238">DNA-binding</keyword>
<dbReference type="Gene3D" id="1.10.10.10">
    <property type="entry name" value="Winged helix-like DNA-binding domain superfamily/Winged helix DNA-binding domain"/>
    <property type="match status" value="1"/>
</dbReference>
<keyword evidence="5" id="KW-0804">Transcription</keyword>
<dbReference type="InterPro" id="IPR004839">
    <property type="entry name" value="Aminotransferase_I/II_large"/>
</dbReference>
<organism evidence="7 8">
    <name type="scientific">Tropicibacter oceani</name>
    <dbReference type="NCBI Taxonomy" id="3058420"/>
    <lineage>
        <taxon>Bacteria</taxon>
        <taxon>Pseudomonadati</taxon>
        <taxon>Pseudomonadota</taxon>
        <taxon>Alphaproteobacteria</taxon>
        <taxon>Rhodobacterales</taxon>
        <taxon>Roseobacteraceae</taxon>
        <taxon>Tropicibacter</taxon>
    </lineage>
</organism>
<evidence type="ECO:0000256" key="5">
    <source>
        <dbReference type="ARBA" id="ARBA00023163"/>
    </source>
</evidence>
<evidence type="ECO:0000256" key="1">
    <source>
        <dbReference type="ARBA" id="ARBA00005384"/>
    </source>
</evidence>
<evidence type="ECO:0000313" key="8">
    <source>
        <dbReference type="Proteomes" id="UP001241605"/>
    </source>
</evidence>
<dbReference type="Gene3D" id="3.40.640.10">
    <property type="entry name" value="Type I PLP-dependent aspartate aminotransferase-like (Major domain)"/>
    <property type="match status" value="1"/>
</dbReference>
<reference evidence="7 8" key="1">
    <citation type="submission" date="2023-05" db="EMBL/GenBank/DDBJ databases">
        <title>YMD87, complete Genome.</title>
        <authorList>
            <person name="Zhang J."/>
            <person name="Xu X."/>
        </authorList>
    </citation>
    <scope>NUCLEOTIDE SEQUENCE [LARGE SCALE GENOMIC DNA]</scope>
    <source>
        <strain evidence="7 8">YMD87</strain>
    </source>
</reference>
<dbReference type="Gene3D" id="3.90.1150.10">
    <property type="entry name" value="Aspartate Aminotransferase, domain 1"/>
    <property type="match status" value="1"/>
</dbReference>
<dbReference type="InterPro" id="IPR036388">
    <property type="entry name" value="WH-like_DNA-bd_sf"/>
</dbReference>
<dbReference type="CDD" id="cd07377">
    <property type="entry name" value="WHTH_GntR"/>
    <property type="match status" value="1"/>
</dbReference>
<dbReference type="SUPFAM" id="SSF46785">
    <property type="entry name" value="Winged helix' DNA-binding domain"/>
    <property type="match status" value="1"/>
</dbReference>
<dbReference type="InterPro" id="IPR015422">
    <property type="entry name" value="PyrdxlP-dep_Trfase_small"/>
</dbReference>
<sequence length="464" mass="50966">MDTISRLYDLQTAGPKYRAVAEAIRGAIDGGSLGQGDKLPPVRDLAWTLKITPGTVARAYTILTDEGVLEASVGRGTFVAQRRRARSGVSWPANHTAQDTDQVRLFTPRIPDVGQVAMLHDAFARLAGRPPEDLLNYPSAQAFAPARQAVLRWLEGAVLGHVANEDIVLSHGGQSAISLVMQAVLEGPRPVVMVEELSYPGFRRAAELLRAEVVAVPMDGQGIVPTALEEIAQRHKAQLLCTSPEVHNPTGICTPEARREQIADVARRNGFHVLEDDCYRLGMARAPSYRALLPDQGWHVSSFSKCLTPSLRVGFAVAPQSRRADLRRTAEHGFFGLALPLAHLTQDILTRDETYGLMDKVREAFGAYVRIAVNTLGGYDLRWHEDVPFLWLTLPDGWRASTFVQTAEAEGVQLRNADEFALRDGQAPHAVRLAINAHVSHASFEAAMQRLRHLLDHPPERIAV</sequence>
<dbReference type="RefSeq" id="WP_282299287.1">
    <property type="nucleotide sequence ID" value="NZ_CP124616.1"/>
</dbReference>
<evidence type="ECO:0000256" key="4">
    <source>
        <dbReference type="ARBA" id="ARBA00023125"/>
    </source>
</evidence>
<dbReference type="PANTHER" id="PTHR46577:SF1">
    <property type="entry name" value="HTH-TYPE TRANSCRIPTIONAL REGULATORY PROTEIN GABR"/>
    <property type="match status" value="1"/>
</dbReference>
<dbReference type="CDD" id="cd00609">
    <property type="entry name" value="AAT_like"/>
    <property type="match status" value="1"/>
</dbReference>
<evidence type="ECO:0000256" key="2">
    <source>
        <dbReference type="ARBA" id="ARBA00022898"/>
    </source>
</evidence>
<name>A0ABY8QDK6_9RHOB</name>
<dbReference type="Pfam" id="PF00392">
    <property type="entry name" value="GntR"/>
    <property type="match status" value="1"/>
</dbReference>
<dbReference type="PROSITE" id="PS50949">
    <property type="entry name" value="HTH_GNTR"/>
    <property type="match status" value="1"/>
</dbReference>
<dbReference type="EMBL" id="CP124616">
    <property type="protein sequence ID" value="WGW02655.1"/>
    <property type="molecule type" value="Genomic_DNA"/>
</dbReference>
<evidence type="ECO:0000313" key="7">
    <source>
        <dbReference type="EMBL" id="WGW02655.1"/>
    </source>
</evidence>
<dbReference type="GO" id="GO:0008483">
    <property type="term" value="F:transaminase activity"/>
    <property type="evidence" value="ECO:0007669"/>
    <property type="project" value="UniProtKB-KW"/>
</dbReference>
<dbReference type="InterPro" id="IPR015424">
    <property type="entry name" value="PyrdxlP-dep_Trfase"/>
</dbReference>
<accession>A0ABY8QDK6</accession>
<dbReference type="InterPro" id="IPR015421">
    <property type="entry name" value="PyrdxlP-dep_Trfase_major"/>
</dbReference>
<dbReference type="Pfam" id="PF00155">
    <property type="entry name" value="Aminotran_1_2"/>
    <property type="match status" value="1"/>
</dbReference>
<dbReference type="InterPro" id="IPR000524">
    <property type="entry name" value="Tscrpt_reg_HTH_GntR"/>
</dbReference>
<keyword evidence="8" id="KW-1185">Reference proteome</keyword>
<protein>
    <submittedName>
        <fullName evidence="7">PLP-dependent aminotransferase family protein</fullName>
    </submittedName>
</protein>
<feature type="domain" description="HTH gntR-type" evidence="6">
    <location>
        <begin position="14"/>
        <end position="82"/>
    </location>
</feature>
<comment type="similarity">
    <text evidence="1">In the C-terminal section; belongs to the class-I pyridoxal-phosphate-dependent aminotransferase family.</text>
</comment>
<dbReference type="PANTHER" id="PTHR46577">
    <property type="entry name" value="HTH-TYPE TRANSCRIPTIONAL REGULATORY PROTEIN GABR"/>
    <property type="match status" value="1"/>
</dbReference>
<keyword evidence="3" id="KW-0805">Transcription regulation</keyword>
<dbReference type="SMART" id="SM00345">
    <property type="entry name" value="HTH_GNTR"/>
    <property type="match status" value="1"/>
</dbReference>
<evidence type="ECO:0000259" key="6">
    <source>
        <dbReference type="PROSITE" id="PS50949"/>
    </source>
</evidence>
<dbReference type="SUPFAM" id="SSF53383">
    <property type="entry name" value="PLP-dependent transferases"/>
    <property type="match status" value="1"/>
</dbReference>
<evidence type="ECO:0000256" key="3">
    <source>
        <dbReference type="ARBA" id="ARBA00023015"/>
    </source>
</evidence>
<dbReference type="Proteomes" id="UP001241605">
    <property type="component" value="Chromosome"/>
</dbReference>
<keyword evidence="7" id="KW-0032">Aminotransferase</keyword>
<proteinExistence type="inferred from homology"/>
<dbReference type="InterPro" id="IPR051446">
    <property type="entry name" value="HTH_trans_reg/aminotransferase"/>
</dbReference>
<dbReference type="InterPro" id="IPR036390">
    <property type="entry name" value="WH_DNA-bd_sf"/>
</dbReference>
<keyword evidence="7" id="KW-0808">Transferase</keyword>
<gene>
    <name evidence="7" type="ORF">QF118_11970</name>
</gene>
<keyword evidence="2" id="KW-0663">Pyridoxal phosphate</keyword>